<organism evidence="1 2">
    <name type="scientific">Cyanobium gracile (strain ATCC 27147 / PCC 6307)</name>
    <dbReference type="NCBI Taxonomy" id="292564"/>
    <lineage>
        <taxon>Bacteria</taxon>
        <taxon>Bacillati</taxon>
        <taxon>Cyanobacteriota</taxon>
        <taxon>Cyanophyceae</taxon>
        <taxon>Synechococcales</taxon>
        <taxon>Prochlorococcaceae</taxon>
        <taxon>Cyanobium</taxon>
    </lineage>
</organism>
<dbReference type="HOGENOM" id="CLU_3167080_0_0_3"/>
<dbReference type="PROSITE" id="PS51257">
    <property type="entry name" value="PROKAR_LIPOPROTEIN"/>
    <property type="match status" value="1"/>
</dbReference>
<evidence type="ECO:0000313" key="1">
    <source>
        <dbReference type="EMBL" id="AFY28674.1"/>
    </source>
</evidence>
<dbReference type="STRING" id="292564.Cyagr_1510"/>
<dbReference type="Proteomes" id="UP000010388">
    <property type="component" value="Chromosome"/>
</dbReference>
<dbReference type="AlphaFoldDB" id="K9P7Y0"/>
<dbReference type="EMBL" id="CP003495">
    <property type="protein sequence ID" value="AFY28674.1"/>
    <property type="molecule type" value="Genomic_DNA"/>
</dbReference>
<proteinExistence type="predicted"/>
<sequence length="47" mass="4943">MAMPLLRQAPRLFPLAGVLLVLLLPPAAALACDTGSESPSQTKAKKR</sequence>
<dbReference type="KEGG" id="cgc:Cyagr_1510"/>
<reference evidence="2" key="1">
    <citation type="journal article" date="2013" name="Proc. Natl. Acad. Sci. U.S.A.">
        <title>Improving the coverage of the cyanobacterial phylum using diversity-driven genome sequencing.</title>
        <authorList>
            <person name="Shih P.M."/>
            <person name="Wu D."/>
            <person name="Latifi A."/>
            <person name="Axen S.D."/>
            <person name="Fewer D.P."/>
            <person name="Talla E."/>
            <person name="Calteau A."/>
            <person name="Cai F."/>
            <person name="Tandeau de Marsac N."/>
            <person name="Rippka R."/>
            <person name="Herdman M."/>
            <person name="Sivonen K."/>
            <person name="Coursin T."/>
            <person name="Laurent T."/>
            <person name="Goodwin L."/>
            <person name="Nolan M."/>
            <person name="Davenport K.W."/>
            <person name="Han C.S."/>
            <person name="Rubin E.M."/>
            <person name="Eisen J.A."/>
            <person name="Woyke T."/>
            <person name="Gugger M."/>
            <person name="Kerfeld C.A."/>
        </authorList>
    </citation>
    <scope>NUCLEOTIDE SEQUENCE [LARGE SCALE GENOMIC DNA]</scope>
    <source>
        <strain evidence="2">ATCC 27147 / PCC 6307</strain>
    </source>
</reference>
<protein>
    <submittedName>
        <fullName evidence="1">Uncharacterized protein</fullName>
    </submittedName>
</protein>
<accession>K9P7Y0</accession>
<name>K9P7Y0_CYAGP</name>
<gene>
    <name evidence="1" type="ordered locus">Cyagr_1510</name>
</gene>
<dbReference type="RefSeq" id="WP_015109125.1">
    <property type="nucleotide sequence ID" value="NC_019675.1"/>
</dbReference>
<evidence type="ECO:0000313" key="2">
    <source>
        <dbReference type="Proteomes" id="UP000010388"/>
    </source>
</evidence>